<proteinExistence type="inferred from homology"/>
<evidence type="ECO:0000256" key="7">
    <source>
        <dbReference type="ARBA" id="ARBA00023002"/>
    </source>
</evidence>
<protein>
    <submittedName>
        <fullName evidence="11">FAD-dependent oxidoreductase</fullName>
    </submittedName>
</protein>
<dbReference type="Proteomes" id="UP000292639">
    <property type="component" value="Unassembled WGS sequence"/>
</dbReference>
<evidence type="ECO:0000256" key="5">
    <source>
        <dbReference type="ARBA" id="ARBA00022630"/>
    </source>
</evidence>
<feature type="domain" description="FAD/NAD(P)-binding" evidence="9">
    <location>
        <begin position="5"/>
        <end position="282"/>
    </location>
</feature>
<organism evidence="11 12">
    <name type="scientific">Stutzerimonas kirkiae</name>
    <dbReference type="NCBI Taxonomy" id="2211392"/>
    <lineage>
        <taxon>Bacteria</taxon>
        <taxon>Pseudomonadati</taxon>
        <taxon>Pseudomonadota</taxon>
        <taxon>Gammaproteobacteria</taxon>
        <taxon>Pseudomonadales</taxon>
        <taxon>Pseudomonadaceae</taxon>
        <taxon>Stutzerimonas</taxon>
    </lineage>
</organism>
<dbReference type="AlphaFoldDB" id="A0A4V2KCV5"/>
<reference evidence="11 12" key="1">
    <citation type="submission" date="2018-06" db="EMBL/GenBank/DDBJ databases">
        <title>Three novel Pseudomonas species isolated from symptomatic oak.</title>
        <authorList>
            <person name="Bueno-Gonzalez V."/>
            <person name="Brady C."/>
        </authorList>
    </citation>
    <scope>NUCLEOTIDE SEQUENCE [LARGE SCALE GENOMIC DNA]</scope>
    <source>
        <strain evidence="11 12">P17C</strain>
    </source>
</reference>
<dbReference type="Pfam" id="PF18113">
    <property type="entry name" value="Rbx_binding"/>
    <property type="match status" value="1"/>
</dbReference>
<evidence type="ECO:0000256" key="2">
    <source>
        <dbReference type="ARBA" id="ARBA00004496"/>
    </source>
</evidence>
<dbReference type="Gene3D" id="3.50.50.60">
    <property type="entry name" value="FAD/NAD(P)-binding domain"/>
    <property type="match status" value="2"/>
</dbReference>
<dbReference type="Gene3D" id="3.30.390.120">
    <property type="match status" value="1"/>
</dbReference>
<keyword evidence="7" id="KW-0560">Oxidoreductase</keyword>
<dbReference type="EMBL" id="QJUP01000012">
    <property type="protein sequence ID" value="TBU96498.1"/>
    <property type="molecule type" value="Genomic_DNA"/>
</dbReference>
<evidence type="ECO:0000259" key="10">
    <source>
        <dbReference type="Pfam" id="PF18113"/>
    </source>
</evidence>
<evidence type="ECO:0000313" key="11">
    <source>
        <dbReference type="EMBL" id="TBU96498.1"/>
    </source>
</evidence>
<keyword evidence="8" id="KW-0520">NAD</keyword>
<sequence>MNEPLVIVGTGLAGYTLAREFRKLDETTPLILISADDGEFYSKPVLSTGFGKGKDADALVTASAERMAGQLGAQVLVRREVTRLEPQARRIWLGDQALDYRDLVLALGAQPLAAPVGGEAGDAIFAVNDLDDYRRLQQAIRGPSRILIMGAGLIGCEFANDLASAGHRVEVVSPSRHLMPGLLPEEVAGAVQGALEDLGVRFHFGAVLEYLQRQGDGLQARLSDGRSLACDLVLSAVGLRPRTGLAQAARLAVARGIVVDRWLRASQPNIHALGDCAEVDGHSLLYVMPLMSAARALARTLAGEPTAVSYGVMPVTVKTPACSLIVAPPASGAAGQWQVEGSGTDRRALYLDGEGRLLGYALAGQATQERQALSRQLPPLMAD</sequence>
<feature type="domain" description="Rubredoxin binding" evidence="10">
    <location>
        <begin position="307"/>
        <end position="377"/>
    </location>
</feature>
<evidence type="ECO:0000256" key="1">
    <source>
        <dbReference type="ARBA" id="ARBA00001974"/>
    </source>
</evidence>
<dbReference type="InterPro" id="IPR041364">
    <property type="entry name" value="Rbx-bd"/>
</dbReference>
<evidence type="ECO:0000256" key="6">
    <source>
        <dbReference type="ARBA" id="ARBA00022827"/>
    </source>
</evidence>
<dbReference type="GO" id="GO:0005737">
    <property type="term" value="C:cytoplasm"/>
    <property type="evidence" value="ECO:0007669"/>
    <property type="project" value="UniProtKB-SubCell"/>
</dbReference>
<comment type="subcellular location">
    <subcellularLocation>
        <location evidence="2">Cytoplasm</location>
    </subcellularLocation>
</comment>
<dbReference type="Pfam" id="PF07992">
    <property type="entry name" value="Pyr_redox_2"/>
    <property type="match status" value="1"/>
</dbReference>
<keyword evidence="6" id="KW-0274">FAD</keyword>
<keyword evidence="5" id="KW-0285">Flavoprotein</keyword>
<evidence type="ECO:0000256" key="4">
    <source>
        <dbReference type="ARBA" id="ARBA00022490"/>
    </source>
</evidence>
<dbReference type="InterPro" id="IPR036188">
    <property type="entry name" value="FAD/NAD-bd_sf"/>
</dbReference>
<keyword evidence="12" id="KW-1185">Reference proteome</keyword>
<dbReference type="PRINTS" id="PR00368">
    <property type="entry name" value="FADPNR"/>
</dbReference>
<dbReference type="SUPFAM" id="SSF51905">
    <property type="entry name" value="FAD/NAD(P)-binding domain"/>
    <property type="match status" value="2"/>
</dbReference>
<accession>A0A4V2KCV5</accession>
<evidence type="ECO:0000256" key="3">
    <source>
        <dbReference type="ARBA" id="ARBA00006442"/>
    </source>
</evidence>
<comment type="similarity">
    <text evidence="3">Belongs to the FAD-dependent oxidoreductase family.</text>
</comment>
<comment type="caution">
    <text evidence="11">The sequence shown here is derived from an EMBL/GenBank/DDBJ whole genome shotgun (WGS) entry which is preliminary data.</text>
</comment>
<dbReference type="PANTHER" id="PTHR43429:SF3">
    <property type="entry name" value="NITRITE REDUCTASE [NAD(P)H]"/>
    <property type="match status" value="1"/>
</dbReference>
<gene>
    <name evidence="11" type="ORF">DNJ96_10140</name>
</gene>
<dbReference type="InterPro" id="IPR023753">
    <property type="entry name" value="FAD/NAD-binding_dom"/>
</dbReference>
<comment type="cofactor">
    <cofactor evidence="1">
        <name>FAD</name>
        <dbReference type="ChEBI" id="CHEBI:57692"/>
    </cofactor>
</comment>
<name>A0A4V2KCV5_9GAMM</name>
<dbReference type="PRINTS" id="PR00411">
    <property type="entry name" value="PNDRDTASEI"/>
</dbReference>
<dbReference type="InterPro" id="IPR050260">
    <property type="entry name" value="FAD-bd_OxRdtase"/>
</dbReference>
<evidence type="ECO:0000313" key="12">
    <source>
        <dbReference type="Proteomes" id="UP000292639"/>
    </source>
</evidence>
<dbReference type="PANTHER" id="PTHR43429">
    <property type="entry name" value="PYRIDINE NUCLEOTIDE-DISULFIDE OXIDOREDUCTASE DOMAIN-CONTAINING"/>
    <property type="match status" value="1"/>
</dbReference>
<keyword evidence="4" id="KW-0963">Cytoplasm</keyword>
<evidence type="ECO:0000256" key="8">
    <source>
        <dbReference type="ARBA" id="ARBA00023027"/>
    </source>
</evidence>
<evidence type="ECO:0000259" key="9">
    <source>
        <dbReference type="Pfam" id="PF07992"/>
    </source>
</evidence>
<dbReference type="RefSeq" id="WP_131183533.1">
    <property type="nucleotide sequence ID" value="NZ_QJUO01000004.1"/>
</dbReference>
<dbReference type="GO" id="GO:0016491">
    <property type="term" value="F:oxidoreductase activity"/>
    <property type="evidence" value="ECO:0007669"/>
    <property type="project" value="UniProtKB-KW"/>
</dbReference>